<comment type="caution">
    <text evidence="9">The sequence shown here is derived from an EMBL/GenBank/DDBJ whole genome shotgun (WGS) entry which is preliminary data.</text>
</comment>
<dbReference type="GO" id="GO:0046872">
    <property type="term" value="F:metal ion binding"/>
    <property type="evidence" value="ECO:0007669"/>
    <property type="project" value="UniProtKB-KW"/>
</dbReference>
<gene>
    <name evidence="9" type="ORF">ETSY2_35705</name>
</gene>
<evidence type="ECO:0000256" key="6">
    <source>
        <dbReference type="ARBA" id="ARBA00023004"/>
    </source>
</evidence>
<dbReference type="Gene3D" id="1.10.760.10">
    <property type="entry name" value="Cytochrome c-like domain"/>
    <property type="match status" value="2"/>
</dbReference>
<dbReference type="GO" id="GO:0020037">
    <property type="term" value="F:heme binding"/>
    <property type="evidence" value="ECO:0007669"/>
    <property type="project" value="InterPro"/>
</dbReference>
<dbReference type="PANTHER" id="PTHR30600">
    <property type="entry name" value="CYTOCHROME C PEROXIDASE-RELATED"/>
    <property type="match status" value="1"/>
</dbReference>
<evidence type="ECO:0000256" key="1">
    <source>
        <dbReference type="ARBA" id="ARBA00004196"/>
    </source>
</evidence>
<keyword evidence="4" id="KW-0732">Signal</keyword>
<evidence type="ECO:0000256" key="4">
    <source>
        <dbReference type="ARBA" id="ARBA00022729"/>
    </source>
</evidence>
<dbReference type="EMBL" id="AZHX01001538">
    <property type="protein sequence ID" value="ETX02356.1"/>
    <property type="molecule type" value="Genomic_DNA"/>
</dbReference>
<dbReference type="GO" id="GO:0030313">
    <property type="term" value="C:cell envelope"/>
    <property type="evidence" value="ECO:0007669"/>
    <property type="project" value="UniProtKB-SubCell"/>
</dbReference>
<name>W4LX95_9BACT</name>
<sequence>MVNLQEAPHLFWDGRVQSLEAQAIEPLTNPIEMDMTPPEIVSRVASQPHYQRAFAAIEVDDIRIEDIVGAIAAFERTLVTGPTVFDRWLQGEKDALNAAQKRGRMIFFTRGQCAICHIGNSFTDHEFHNVGTGTANDLGRFVVTQQAEDQGSFKTPSLRNWKGREPFMHDGRFASMREVLQFYSDPPAPEVGESELDPLELEEDEIADLLAFLETLNGAWPDLSGYAAAWEKLVSP</sequence>
<organism evidence="9 10">
    <name type="scientific">Candidatus Entotheonella gemina</name>
    <dbReference type="NCBI Taxonomy" id="1429439"/>
    <lineage>
        <taxon>Bacteria</taxon>
        <taxon>Pseudomonadati</taxon>
        <taxon>Nitrospinota/Tectimicrobiota group</taxon>
        <taxon>Candidatus Tectimicrobiota</taxon>
        <taxon>Candidatus Entotheonellia</taxon>
        <taxon>Candidatus Entotheonellales</taxon>
        <taxon>Candidatus Entotheonellaceae</taxon>
        <taxon>Candidatus Entotheonella</taxon>
    </lineage>
</organism>
<dbReference type="HOGENOM" id="CLU_1173721_0_0_7"/>
<dbReference type="InterPro" id="IPR051395">
    <property type="entry name" value="Cytochrome_c_Peroxidase/MauG"/>
</dbReference>
<dbReference type="Proteomes" id="UP000019140">
    <property type="component" value="Unassembled WGS sequence"/>
</dbReference>
<evidence type="ECO:0000256" key="2">
    <source>
        <dbReference type="ARBA" id="ARBA00022617"/>
    </source>
</evidence>
<evidence type="ECO:0000259" key="8">
    <source>
        <dbReference type="PROSITE" id="PS51007"/>
    </source>
</evidence>
<keyword evidence="2 7" id="KW-0349">Heme</keyword>
<dbReference type="InterPro" id="IPR004852">
    <property type="entry name" value="Di-haem_cyt_c_peroxidsae"/>
</dbReference>
<evidence type="ECO:0000256" key="3">
    <source>
        <dbReference type="ARBA" id="ARBA00022723"/>
    </source>
</evidence>
<accession>W4LX95</accession>
<keyword evidence="6 7" id="KW-0408">Iron</keyword>
<dbReference type="SUPFAM" id="SSF46626">
    <property type="entry name" value="Cytochrome c"/>
    <property type="match status" value="2"/>
</dbReference>
<evidence type="ECO:0000313" key="9">
    <source>
        <dbReference type="EMBL" id="ETX02356.1"/>
    </source>
</evidence>
<dbReference type="PANTHER" id="PTHR30600:SF10">
    <property type="entry name" value="BLL6722 PROTEIN"/>
    <property type="match status" value="1"/>
</dbReference>
<dbReference type="GO" id="GO:0004130">
    <property type="term" value="F:cytochrome-c peroxidase activity"/>
    <property type="evidence" value="ECO:0007669"/>
    <property type="project" value="TreeGrafter"/>
</dbReference>
<dbReference type="InterPro" id="IPR009056">
    <property type="entry name" value="Cyt_c-like_dom"/>
</dbReference>
<protein>
    <recommendedName>
        <fullName evidence="8">Cytochrome c domain-containing protein</fullName>
    </recommendedName>
</protein>
<proteinExistence type="predicted"/>
<evidence type="ECO:0000256" key="5">
    <source>
        <dbReference type="ARBA" id="ARBA00023002"/>
    </source>
</evidence>
<dbReference type="PROSITE" id="PS51007">
    <property type="entry name" value="CYTC"/>
    <property type="match status" value="1"/>
</dbReference>
<dbReference type="GO" id="GO:0009055">
    <property type="term" value="F:electron transfer activity"/>
    <property type="evidence" value="ECO:0007669"/>
    <property type="project" value="InterPro"/>
</dbReference>
<feature type="domain" description="Cytochrome c" evidence="8">
    <location>
        <begin position="98"/>
        <end position="217"/>
    </location>
</feature>
<keyword evidence="10" id="KW-1185">Reference proteome</keyword>
<dbReference type="Pfam" id="PF03150">
    <property type="entry name" value="CCP_MauG"/>
    <property type="match status" value="1"/>
</dbReference>
<dbReference type="InterPro" id="IPR036909">
    <property type="entry name" value="Cyt_c-like_dom_sf"/>
</dbReference>
<keyword evidence="3 7" id="KW-0479">Metal-binding</keyword>
<reference evidence="9 10" key="1">
    <citation type="journal article" date="2014" name="Nature">
        <title>An environmental bacterial taxon with a large and distinct metabolic repertoire.</title>
        <authorList>
            <person name="Wilson M.C."/>
            <person name="Mori T."/>
            <person name="Ruckert C."/>
            <person name="Uria A.R."/>
            <person name="Helf M.J."/>
            <person name="Takada K."/>
            <person name="Gernert C."/>
            <person name="Steffens U.A."/>
            <person name="Heycke N."/>
            <person name="Schmitt S."/>
            <person name="Rinke C."/>
            <person name="Helfrich E.J."/>
            <person name="Brachmann A.O."/>
            <person name="Gurgui C."/>
            <person name="Wakimoto T."/>
            <person name="Kracht M."/>
            <person name="Crusemann M."/>
            <person name="Hentschel U."/>
            <person name="Abe I."/>
            <person name="Matsunaga S."/>
            <person name="Kalinowski J."/>
            <person name="Takeyama H."/>
            <person name="Piel J."/>
        </authorList>
    </citation>
    <scope>NUCLEOTIDE SEQUENCE [LARGE SCALE GENOMIC DNA]</scope>
    <source>
        <strain evidence="10">TSY2</strain>
    </source>
</reference>
<keyword evidence="5" id="KW-0560">Oxidoreductase</keyword>
<dbReference type="AlphaFoldDB" id="W4LX95"/>
<evidence type="ECO:0000256" key="7">
    <source>
        <dbReference type="PROSITE-ProRule" id="PRU00433"/>
    </source>
</evidence>
<comment type="subcellular location">
    <subcellularLocation>
        <location evidence="1">Cell envelope</location>
    </subcellularLocation>
</comment>
<evidence type="ECO:0000313" key="10">
    <source>
        <dbReference type="Proteomes" id="UP000019140"/>
    </source>
</evidence>